<dbReference type="EMBL" id="WIXJ01000004">
    <property type="protein sequence ID" value="MQY51610.1"/>
    <property type="molecule type" value="Genomic_DNA"/>
</dbReference>
<reference evidence="1 2" key="1">
    <citation type="submission" date="2019-10" db="EMBL/GenBank/DDBJ databases">
        <title>Whole-genome sequence of the purple nonsulfur photosynthetic bacterium Rhodocyclus tenuis.</title>
        <authorList>
            <person name="Kyndt J.A."/>
            <person name="Meyer T.E."/>
        </authorList>
    </citation>
    <scope>NUCLEOTIDE SEQUENCE [LARGE SCALE GENOMIC DNA]</scope>
    <source>
        <strain evidence="1 2">DSM 110</strain>
    </source>
</reference>
<sequence length="70" mass="8277">MRRCPRRLRRRLLHPVVEETNADDCLAVESGRIPRRAARRPMIDPAPWYMAHVLHKETHNYRDPLTGHSP</sequence>
<protein>
    <submittedName>
        <fullName evidence="1">Uncharacterized protein</fullName>
    </submittedName>
</protein>
<accession>A0A6L5JYE3</accession>
<organism evidence="1 2">
    <name type="scientific">Rhodocyclus tenuis</name>
    <name type="common">Rhodospirillum tenue</name>
    <dbReference type="NCBI Taxonomy" id="1066"/>
    <lineage>
        <taxon>Bacteria</taxon>
        <taxon>Pseudomonadati</taxon>
        <taxon>Pseudomonadota</taxon>
        <taxon>Betaproteobacteria</taxon>
        <taxon>Rhodocyclales</taxon>
        <taxon>Rhodocyclaceae</taxon>
        <taxon>Rhodocyclus</taxon>
    </lineage>
</organism>
<evidence type="ECO:0000313" key="1">
    <source>
        <dbReference type="EMBL" id="MQY51610.1"/>
    </source>
</evidence>
<gene>
    <name evidence="1" type="ORF">GHK24_07480</name>
</gene>
<proteinExistence type="predicted"/>
<evidence type="ECO:0000313" key="2">
    <source>
        <dbReference type="Proteomes" id="UP000480275"/>
    </source>
</evidence>
<comment type="caution">
    <text evidence="1">The sequence shown here is derived from an EMBL/GenBank/DDBJ whole genome shotgun (WGS) entry which is preliminary data.</text>
</comment>
<dbReference type="Proteomes" id="UP000480275">
    <property type="component" value="Unassembled WGS sequence"/>
</dbReference>
<name>A0A6L5JYE3_RHOTE</name>
<dbReference type="AlphaFoldDB" id="A0A6L5JYE3"/>